<evidence type="ECO:0000256" key="2">
    <source>
        <dbReference type="ARBA" id="ARBA00022670"/>
    </source>
</evidence>
<comment type="similarity">
    <text evidence="1">Belongs to the peptidase C48 family.</text>
</comment>
<name>A0A6A5ESG9_PERFL</name>
<accession>A0A6A5ESG9</accession>
<reference evidence="5 6" key="1">
    <citation type="submission" date="2019-06" db="EMBL/GenBank/DDBJ databases">
        <title>A chromosome-scale genome assembly of the European perch, Perca fluviatilis.</title>
        <authorList>
            <person name="Roques C."/>
            <person name="Zahm M."/>
            <person name="Cabau C."/>
            <person name="Klopp C."/>
            <person name="Bouchez O."/>
            <person name="Donnadieu C."/>
            <person name="Kuhl H."/>
            <person name="Gislard M."/>
            <person name="Guendouz S."/>
            <person name="Journot L."/>
            <person name="Haffray P."/>
            <person name="Bestin A."/>
            <person name="Morvezen R."/>
            <person name="Feron R."/>
            <person name="Wen M."/>
            <person name="Jouanno E."/>
            <person name="Herpin A."/>
            <person name="Schartl M."/>
            <person name="Postlethwait J."/>
            <person name="Schaerlinger B."/>
            <person name="Chardard D."/>
            <person name="Lecocq T."/>
            <person name="Poncet C."/>
            <person name="Jaffrelo L."/>
            <person name="Lampietro C."/>
            <person name="Guiguen Y."/>
        </authorList>
    </citation>
    <scope>NUCLEOTIDE SEQUENCE [LARGE SCALE GENOMIC DNA]</scope>
    <source>
        <tissue evidence="5">Blood</tissue>
    </source>
</reference>
<gene>
    <name evidence="5" type="ORF">PFLUV_G00050120</name>
</gene>
<protein>
    <recommendedName>
        <fullName evidence="4">Ubiquitin-like protease family profile domain-containing protein</fullName>
    </recommendedName>
</protein>
<keyword evidence="3" id="KW-0378">Hydrolase</keyword>
<evidence type="ECO:0000313" key="5">
    <source>
        <dbReference type="EMBL" id="KAF1392201.1"/>
    </source>
</evidence>
<dbReference type="PANTHER" id="PTHR17609:SF3">
    <property type="entry name" value="SAP DOMAIN-CONTAINING PROTEIN"/>
    <property type="match status" value="1"/>
</dbReference>
<feature type="non-terminal residue" evidence="5">
    <location>
        <position position="1"/>
    </location>
</feature>
<dbReference type="SUPFAM" id="SSF54001">
    <property type="entry name" value="Cysteine proteinases"/>
    <property type="match status" value="1"/>
</dbReference>
<comment type="caution">
    <text evidence="5">The sequence shown here is derived from an EMBL/GenBank/DDBJ whole genome shotgun (WGS) entry which is preliminary data.</text>
</comment>
<feature type="domain" description="Ubiquitin-like protease family profile" evidence="4">
    <location>
        <begin position="458"/>
        <end position="554"/>
    </location>
</feature>
<dbReference type="EMBL" id="VHII01000004">
    <property type="protein sequence ID" value="KAF1392201.1"/>
    <property type="molecule type" value="Genomic_DNA"/>
</dbReference>
<evidence type="ECO:0000313" key="6">
    <source>
        <dbReference type="Proteomes" id="UP000465112"/>
    </source>
</evidence>
<dbReference type="Proteomes" id="UP000465112">
    <property type="component" value="Chromosome 4"/>
</dbReference>
<dbReference type="GO" id="GO:0008234">
    <property type="term" value="F:cysteine-type peptidase activity"/>
    <property type="evidence" value="ECO:0007669"/>
    <property type="project" value="InterPro"/>
</dbReference>
<evidence type="ECO:0000259" key="4">
    <source>
        <dbReference type="Pfam" id="PF02902"/>
    </source>
</evidence>
<keyword evidence="2" id="KW-0645">Protease</keyword>
<proteinExistence type="inferred from homology"/>
<dbReference type="InterPro" id="IPR038765">
    <property type="entry name" value="Papain-like_cys_pep_sf"/>
</dbReference>
<evidence type="ECO:0000256" key="1">
    <source>
        <dbReference type="ARBA" id="ARBA00005234"/>
    </source>
</evidence>
<dbReference type="InterPro" id="IPR039598">
    <property type="entry name" value="HMGXB3"/>
</dbReference>
<dbReference type="InterPro" id="IPR003653">
    <property type="entry name" value="Peptidase_C48_C"/>
</dbReference>
<dbReference type="GO" id="GO:0006508">
    <property type="term" value="P:proteolysis"/>
    <property type="evidence" value="ECO:0007669"/>
    <property type="project" value="UniProtKB-KW"/>
</dbReference>
<organism evidence="5 6">
    <name type="scientific">Perca fluviatilis</name>
    <name type="common">European perch</name>
    <dbReference type="NCBI Taxonomy" id="8168"/>
    <lineage>
        <taxon>Eukaryota</taxon>
        <taxon>Metazoa</taxon>
        <taxon>Chordata</taxon>
        <taxon>Craniata</taxon>
        <taxon>Vertebrata</taxon>
        <taxon>Euteleostomi</taxon>
        <taxon>Actinopterygii</taxon>
        <taxon>Neopterygii</taxon>
        <taxon>Teleostei</taxon>
        <taxon>Neoteleostei</taxon>
        <taxon>Acanthomorphata</taxon>
        <taxon>Eupercaria</taxon>
        <taxon>Perciformes</taxon>
        <taxon>Percoidei</taxon>
        <taxon>Percidae</taxon>
        <taxon>Percinae</taxon>
        <taxon>Perca</taxon>
    </lineage>
</organism>
<keyword evidence="6" id="KW-1185">Reference proteome</keyword>
<evidence type="ECO:0000256" key="3">
    <source>
        <dbReference type="ARBA" id="ARBA00022801"/>
    </source>
</evidence>
<dbReference type="PANTHER" id="PTHR17609">
    <property type="entry name" value="HMG DOMAIN-CONTAINING PROTEIN 3"/>
    <property type="match status" value="1"/>
</dbReference>
<dbReference type="Pfam" id="PF02902">
    <property type="entry name" value="Peptidase_C48"/>
    <property type="match status" value="1"/>
</dbReference>
<dbReference type="Gene3D" id="3.40.395.10">
    <property type="entry name" value="Adenoviral Proteinase, Chain A"/>
    <property type="match status" value="1"/>
</dbReference>
<sequence>NIVLGPPVVITSQAQIVSLTGVLKGLSTYCKECGQCGMLYRYQEYKDGLHNFDDGVILTFNLCMFLRNSLQVFSDIEPVPEDFTGEVNVEDFWDSVSLEMIARGLTSSNRKNPFTVHPSYHFWAPWIGQGTRRWFGSIMCPCGVLYSLKFNIRAEGPRDFADMLLSWKHMPNISVYDFARGLVNHTNVRVPENPPFQPNEGRLAPPTPENIQAAKDRTLKIHLPWLLEPNTESFEDDSHPVTKSSQHYVLCDKLHEGNSKDEKDMLWRIELVPELAGQLNSQVAEQFFANMQKNNYFINNMSPSAHIFLVRNIVYHHNEKKERQTIEKMKRNVRNVSITLDTLGKAVAAPQTLLGTQTSLEPTRNLDGPTPERETSLCDIQPQRSCWGLKPSPRQKNMLKYVLDPKRNPDETIIRTQFTKVQQVTLQRRDFLTLGLARELEATIANCCFQIITQIAQSQNDLANKDFVLIPIWKPGHYMLCVLKLRERQILFPDSLFHLEASVSFGDQRYIQICSDLAQRIIPGEWTVIYSKDIKGLPRQEDGNACGIFMLMVLFAQKRKYEDPIIIADKDKEEAKRPRTIPPQQSEPVDLTKEGILEGINVSLK</sequence>
<dbReference type="AlphaFoldDB" id="A0A6A5ESG9"/>